<gene>
    <name evidence="3" type="ORF">Aam_170_010</name>
</gene>
<comment type="similarity">
    <text evidence="1">Belongs to the short-chain fatty acyl-CoA assimilation regulator (ScfR) family.</text>
</comment>
<proteinExistence type="inferred from homology"/>
<feature type="domain" description="HTH cro/C1-type" evidence="2">
    <location>
        <begin position="29"/>
        <end position="83"/>
    </location>
</feature>
<dbReference type="GO" id="GO:0006355">
    <property type="term" value="P:regulation of DNA-templated transcription"/>
    <property type="evidence" value="ECO:0007669"/>
    <property type="project" value="InterPro"/>
</dbReference>
<dbReference type="OrthoDB" id="1123084at2"/>
<dbReference type="InterPro" id="IPR018653">
    <property type="entry name" value="ScfR_C"/>
</dbReference>
<dbReference type="InterPro" id="IPR010359">
    <property type="entry name" value="IrrE_HExxH"/>
</dbReference>
<dbReference type="STRING" id="1120923.SAMN02746095_03694"/>
<dbReference type="PANTHER" id="PTHR43236:SF2">
    <property type="entry name" value="BLL0069 PROTEIN"/>
    <property type="match status" value="1"/>
</dbReference>
<dbReference type="PANTHER" id="PTHR43236">
    <property type="entry name" value="ANTITOXIN HIGA1"/>
    <property type="match status" value="1"/>
</dbReference>
<dbReference type="InterPro" id="IPR010982">
    <property type="entry name" value="Lambda_DNA-bd_dom_sf"/>
</dbReference>
<dbReference type="CDD" id="cd00093">
    <property type="entry name" value="HTH_XRE"/>
    <property type="match status" value="1"/>
</dbReference>
<dbReference type="SUPFAM" id="SSF47413">
    <property type="entry name" value="lambda repressor-like DNA-binding domains"/>
    <property type="match status" value="1"/>
</dbReference>
<dbReference type="InterPro" id="IPR052345">
    <property type="entry name" value="Rad_response_metalloprotease"/>
</dbReference>
<dbReference type="AlphaFoldDB" id="A0A0D6PLE1"/>
<comment type="caution">
    <text evidence="3">The sequence shown here is derived from an EMBL/GenBank/DDBJ whole genome shotgun (WGS) entry which is preliminary data.</text>
</comment>
<dbReference type="InterPro" id="IPR001387">
    <property type="entry name" value="Cro/C1-type_HTH"/>
</dbReference>
<dbReference type="PIRSF" id="PIRSF019251">
    <property type="entry name" value="Rv0465c"/>
    <property type="match status" value="1"/>
</dbReference>
<reference evidence="3 4" key="1">
    <citation type="submission" date="2012-11" db="EMBL/GenBank/DDBJ databases">
        <title>Whole genome sequence of Acidocella aminolytica 101 = DSM 11237.</title>
        <authorList>
            <person name="Azuma Y."/>
            <person name="Higashiura N."/>
            <person name="Hirakawa H."/>
            <person name="Matsushita K."/>
        </authorList>
    </citation>
    <scope>NUCLEOTIDE SEQUENCE [LARGE SCALE GENOMIC DNA]</scope>
    <source>
        <strain evidence="4">101 / DSM 11237</strain>
    </source>
</reference>
<dbReference type="Pfam" id="PF09856">
    <property type="entry name" value="ScfRs"/>
    <property type="match status" value="1"/>
</dbReference>
<evidence type="ECO:0000256" key="1">
    <source>
        <dbReference type="ARBA" id="ARBA00007227"/>
    </source>
</evidence>
<dbReference type="InterPro" id="IPR026281">
    <property type="entry name" value="HTH_RamB"/>
</dbReference>
<evidence type="ECO:0000313" key="4">
    <source>
        <dbReference type="Proteomes" id="UP000032668"/>
    </source>
</evidence>
<name>A0A0D6PLE1_9PROT</name>
<dbReference type="Proteomes" id="UP000032668">
    <property type="component" value="Unassembled WGS sequence"/>
</dbReference>
<evidence type="ECO:0000313" key="3">
    <source>
        <dbReference type="EMBL" id="GAN82166.1"/>
    </source>
</evidence>
<sequence>MKQRGWTGFVNFAKFSPVKEPKIFAGPRLRQAREQAGLKQVELAEKLEISASYLNQIESDQRPLTRRLMARAAALLDLQKTYFEDGEEARRELQLREDLADPLFRAFPGASAEVTALIRAAPVLSEAFMTLYRAYAAQREAAFQHAWAVPLFPYDEVRDWVQSRRNHFETLDRAAEALFEVRGFQPLTLREDFRRHLRDAHGISVSEAPGLLEEGMFWRLSRQAGKLYVTGDAAPESEVFWLAHVIGQLEQQGVIEAELKRHRFSSEETRGLARMALANYFAGALMLPYRRFHEAAQAVRYDIQRLQRQFGASFEQVCHRLSTMQRPDLPGIPFYFAKTDIAGNVLKRSSATRFQFAQFGGPCPLWNVYRAFTQPGEILVQLARTPDDVTYLNIARTVGRGGGSYLARPRAVAVVLGCEIGHAVKTVYASGLDLSRPDAADPIGPGCRACERTNCRHRSVPPMGTALDNGTAARGVVPYRLKG</sequence>
<dbReference type="EMBL" id="BANC01000167">
    <property type="protein sequence ID" value="GAN82166.1"/>
    <property type="molecule type" value="Genomic_DNA"/>
</dbReference>
<dbReference type="Pfam" id="PF13560">
    <property type="entry name" value="HTH_31"/>
    <property type="match status" value="1"/>
</dbReference>
<accession>A0A0D6PLE1</accession>
<dbReference type="Pfam" id="PF06114">
    <property type="entry name" value="Peptidase_M78"/>
    <property type="match status" value="1"/>
</dbReference>
<dbReference type="SMART" id="SM00530">
    <property type="entry name" value="HTH_XRE"/>
    <property type="match status" value="1"/>
</dbReference>
<dbReference type="PROSITE" id="PS50943">
    <property type="entry name" value="HTH_CROC1"/>
    <property type="match status" value="1"/>
</dbReference>
<evidence type="ECO:0000259" key="2">
    <source>
        <dbReference type="PROSITE" id="PS50943"/>
    </source>
</evidence>
<dbReference type="GO" id="GO:0003677">
    <property type="term" value="F:DNA binding"/>
    <property type="evidence" value="ECO:0007669"/>
    <property type="project" value="InterPro"/>
</dbReference>
<keyword evidence="4" id="KW-1185">Reference proteome</keyword>
<organism evidence="3 4">
    <name type="scientific">Acidocella aminolytica 101 = DSM 11237</name>
    <dbReference type="NCBI Taxonomy" id="1120923"/>
    <lineage>
        <taxon>Bacteria</taxon>
        <taxon>Pseudomonadati</taxon>
        <taxon>Pseudomonadota</taxon>
        <taxon>Alphaproteobacteria</taxon>
        <taxon>Acetobacterales</taxon>
        <taxon>Acidocellaceae</taxon>
        <taxon>Acidocella</taxon>
    </lineage>
</organism>
<protein>
    <submittedName>
        <fullName evidence="3">Transcriptional regulator XRE</fullName>
    </submittedName>
</protein>
<dbReference type="Gene3D" id="1.10.260.40">
    <property type="entry name" value="lambda repressor-like DNA-binding domains"/>
    <property type="match status" value="1"/>
</dbReference>